<dbReference type="InterPro" id="IPR016024">
    <property type="entry name" value="ARM-type_fold"/>
</dbReference>
<dbReference type="PANTHER" id="PTHR34070">
    <property type="entry name" value="ARMADILLO-TYPE FOLD"/>
    <property type="match status" value="1"/>
</dbReference>
<dbReference type="Gene3D" id="1.25.40.290">
    <property type="entry name" value="ARM repeat domains"/>
    <property type="match status" value="1"/>
</dbReference>
<protein>
    <submittedName>
        <fullName evidence="1">3-methyladenine DNA glycosylase AlkD</fullName>
    </submittedName>
</protein>
<dbReference type="Pfam" id="PF08713">
    <property type="entry name" value="DNA_alkylation"/>
    <property type="match status" value="1"/>
</dbReference>
<name>A0ABS2P597_9BACI</name>
<dbReference type="CDD" id="cd07064">
    <property type="entry name" value="AlkD_like_1"/>
    <property type="match status" value="1"/>
</dbReference>
<dbReference type="RefSeq" id="WP_204418905.1">
    <property type="nucleotide sequence ID" value="NZ_JAFBED010000011.1"/>
</dbReference>
<evidence type="ECO:0000313" key="2">
    <source>
        <dbReference type="Proteomes" id="UP000737402"/>
    </source>
</evidence>
<dbReference type="EMBL" id="JAFBED010000011">
    <property type="protein sequence ID" value="MBM7621893.1"/>
    <property type="molecule type" value="Genomic_DNA"/>
</dbReference>
<gene>
    <name evidence="1" type="ORF">JOC95_003801</name>
</gene>
<dbReference type="Gene3D" id="1.20.1660.10">
    <property type="entry name" value="Hypothetical protein (EF3068)"/>
    <property type="match status" value="1"/>
</dbReference>
<dbReference type="InterPro" id="IPR014825">
    <property type="entry name" value="DNA_alkylation"/>
</dbReference>
<dbReference type="Proteomes" id="UP000737402">
    <property type="component" value="Unassembled WGS sequence"/>
</dbReference>
<keyword evidence="2" id="KW-1185">Reference proteome</keyword>
<organism evidence="1 2">
    <name type="scientific">Sutcliffiella tianshenii</name>
    <dbReference type="NCBI Taxonomy" id="1463404"/>
    <lineage>
        <taxon>Bacteria</taxon>
        <taxon>Bacillati</taxon>
        <taxon>Bacillota</taxon>
        <taxon>Bacilli</taxon>
        <taxon>Bacillales</taxon>
        <taxon>Bacillaceae</taxon>
        <taxon>Sutcliffiella</taxon>
    </lineage>
</organism>
<proteinExistence type="predicted"/>
<dbReference type="SUPFAM" id="SSF48371">
    <property type="entry name" value="ARM repeat"/>
    <property type="match status" value="1"/>
</dbReference>
<evidence type="ECO:0000313" key="1">
    <source>
        <dbReference type="EMBL" id="MBM7621893.1"/>
    </source>
</evidence>
<sequence>MSTLQDYKTSILHAFHTQSNREHKDPMEKYMRNHFPFLGIRTPERKDILRRFLLENGKPALEWLEPLVIFLYSQPEREFHYAALAMIDINIKKLDADFLPLLEKLIVTNSWWDTIDHIAPKHVGAILLKDKKAIADYPDRWIEDDYFWLQRSAILFQLKYKQKTDEDKLFELIKRRKDSNEFFIQKAIGWALREYSKTAPDAVTTFIQNNELAPLSKREGMKHVHALDLR</sequence>
<accession>A0ABS2P597</accession>
<reference evidence="1 2" key="1">
    <citation type="submission" date="2021-01" db="EMBL/GenBank/DDBJ databases">
        <title>Genomic Encyclopedia of Type Strains, Phase IV (KMG-IV): sequencing the most valuable type-strain genomes for metagenomic binning, comparative biology and taxonomic classification.</title>
        <authorList>
            <person name="Goeker M."/>
        </authorList>
    </citation>
    <scope>NUCLEOTIDE SEQUENCE [LARGE SCALE GENOMIC DNA]</scope>
    <source>
        <strain evidence="1 2">DSM 25879</strain>
    </source>
</reference>
<comment type="caution">
    <text evidence="1">The sequence shown here is derived from an EMBL/GenBank/DDBJ whole genome shotgun (WGS) entry which is preliminary data.</text>
</comment>
<dbReference type="PANTHER" id="PTHR34070:SF1">
    <property type="entry name" value="DNA ALKYLATION REPAIR PROTEIN"/>
    <property type="match status" value="1"/>
</dbReference>